<evidence type="ECO:0000256" key="3">
    <source>
        <dbReference type="ARBA" id="ARBA00022695"/>
    </source>
</evidence>
<comment type="catalytic activity">
    <reaction evidence="5">
        <text>3-deoxy-alpha-D-manno-oct-2-ulosonate + CTP = CMP-3-deoxy-beta-D-manno-octulosonate + diphosphate</text>
        <dbReference type="Rhea" id="RHEA:23448"/>
        <dbReference type="ChEBI" id="CHEBI:33019"/>
        <dbReference type="ChEBI" id="CHEBI:37563"/>
        <dbReference type="ChEBI" id="CHEBI:85986"/>
        <dbReference type="ChEBI" id="CHEBI:85987"/>
        <dbReference type="EC" id="2.7.7.38"/>
    </reaction>
</comment>
<protein>
    <recommendedName>
        <fullName evidence="5">3-deoxy-manno-octulosonate cytidylyltransferase</fullName>
        <ecNumber evidence="5">2.7.7.38</ecNumber>
    </recommendedName>
    <alternativeName>
        <fullName evidence="5">CMP-2-keto-3-deoxyoctulosonic acid synthase</fullName>
        <shortName evidence="5">CKS</shortName>
        <shortName evidence="5">CMP-KDO synthase</shortName>
    </alternativeName>
</protein>
<dbReference type="NCBIfam" id="NF003950">
    <property type="entry name" value="PRK05450.1-3"/>
    <property type="match status" value="1"/>
</dbReference>
<evidence type="ECO:0000256" key="1">
    <source>
        <dbReference type="ARBA" id="ARBA00004370"/>
    </source>
</evidence>
<keyword evidence="3 5" id="KW-0548">Nucleotidyltransferase</keyword>
<dbReference type="GO" id="GO:0008690">
    <property type="term" value="F:3-deoxy-manno-octulosonate cytidylyltransferase activity"/>
    <property type="evidence" value="ECO:0007669"/>
    <property type="project" value="UniProtKB-UniRule"/>
</dbReference>
<dbReference type="InterPro" id="IPR003329">
    <property type="entry name" value="Cytidylyl_trans"/>
</dbReference>
<evidence type="ECO:0000313" key="8">
    <source>
        <dbReference type="Proteomes" id="UP000230052"/>
    </source>
</evidence>
<dbReference type="EC" id="2.7.7.38" evidence="5"/>
<dbReference type="GO" id="GO:0033468">
    <property type="term" value="P:CMP-keto-3-deoxy-D-manno-octulosonic acid biosynthetic process"/>
    <property type="evidence" value="ECO:0007669"/>
    <property type="project" value="UniProtKB-UniRule"/>
</dbReference>
<feature type="region of interest" description="Disordered" evidence="6">
    <location>
        <begin position="249"/>
        <end position="268"/>
    </location>
</feature>
<evidence type="ECO:0000256" key="6">
    <source>
        <dbReference type="SAM" id="MobiDB-lite"/>
    </source>
</evidence>
<dbReference type="Gene3D" id="3.90.550.10">
    <property type="entry name" value="Spore Coat Polysaccharide Biosynthesis Protein SpsA, Chain A"/>
    <property type="match status" value="1"/>
</dbReference>
<proteinExistence type="inferred from homology"/>
<comment type="subcellular location">
    <subcellularLocation>
        <location evidence="5">Cytoplasm</location>
    </subcellularLocation>
    <subcellularLocation>
        <location evidence="1">Membrane</location>
    </subcellularLocation>
</comment>
<gene>
    <name evidence="5 7" type="primary">kdsB</name>
    <name evidence="7" type="ORF">COS99_02190</name>
</gene>
<evidence type="ECO:0000256" key="4">
    <source>
        <dbReference type="ARBA" id="ARBA00022985"/>
    </source>
</evidence>
<dbReference type="CDD" id="cd02517">
    <property type="entry name" value="CMP-KDO-Synthetase"/>
    <property type="match status" value="1"/>
</dbReference>
<keyword evidence="5" id="KW-0963">Cytoplasm</keyword>
<dbReference type="InterPro" id="IPR029044">
    <property type="entry name" value="Nucleotide-diphossugar_trans"/>
</dbReference>
<reference evidence="7 8" key="1">
    <citation type="submission" date="2017-09" db="EMBL/GenBank/DDBJ databases">
        <title>Depth-based differentiation of microbial function through sediment-hosted aquifers and enrichment of novel symbionts in the deep terrestrial subsurface.</title>
        <authorList>
            <person name="Probst A.J."/>
            <person name="Ladd B."/>
            <person name="Jarett J.K."/>
            <person name="Geller-Mcgrath D.E."/>
            <person name="Sieber C.M."/>
            <person name="Emerson J.B."/>
            <person name="Anantharaman K."/>
            <person name="Thomas B.C."/>
            <person name="Malmstrom R."/>
            <person name="Stieglmeier M."/>
            <person name="Klingl A."/>
            <person name="Woyke T."/>
            <person name="Ryan C.M."/>
            <person name="Banfield J.F."/>
        </authorList>
    </citation>
    <scope>NUCLEOTIDE SEQUENCE [LARGE SCALE GENOMIC DNA]</scope>
    <source>
        <strain evidence="7">CG07_land_8_20_14_0_80_42_15</strain>
    </source>
</reference>
<dbReference type="FunFam" id="3.90.550.10:FF:000011">
    <property type="entry name" value="3-deoxy-manno-octulosonate cytidylyltransferase"/>
    <property type="match status" value="1"/>
</dbReference>
<dbReference type="Pfam" id="PF02348">
    <property type="entry name" value="CTP_transf_3"/>
    <property type="match status" value="1"/>
</dbReference>
<comment type="caution">
    <text evidence="7">The sequence shown here is derived from an EMBL/GenBank/DDBJ whole genome shotgun (WGS) entry which is preliminary data.</text>
</comment>
<dbReference type="PANTHER" id="PTHR42866">
    <property type="entry name" value="3-DEOXY-MANNO-OCTULOSONATE CYTIDYLYLTRANSFERASE"/>
    <property type="match status" value="1"/>
</dbReference>
<dbReference type="GO" id="GO:0016020">
    <property type="term" value="C:membrane"/>
    <property type="evidence" value="ECO:0007669"/>
    <property type="project" value="UniProtKB-SubCell"/>
</dbReference>
<dbReference type="NCBIfam" id="NF003952">
    <property type="entry name" value="PRK05450.1-5"/>
    <property type="match status" value="1"/>
</dbReference>
<dbReference type="PANTHER" id="PTHR42866:SF2">
    <property type="entry name" value="3-DEOXY-MANNO-OCTULOSONATE CYTIDYLYLTRANSFERASE, MITOCHONDRIAL"/>
    <property type="match status" value="1"/>
</dbReference>
<name>A0A2J0KU57_9BACT</name>
<dbReference type="SUPFAM" id="SSF53448">
    <property type="entry name" value="Nucleotide-diphospho-sugar transferases"/>
    <property type="match status" value="1"/>
</dbReference>
<dbReference type="NCBIfam" id="NF009905">
    <property type="entry name" value="PRK13368.1"/>
    <property type="match status" value="1"/>
</dbReference>
<evidence type="ECO:0000256" key="5">
    <source>
        <dbReference type="HAMAP-Rule" id="MF_00057"/>
    </source>
</evidence>
<sequence length="268" mass="29877">MKVVGVIPARYNSTRFEGKVIADLLGKPIIQHVYEKAKAARLLDDLIVAADDDRVVKIVKDFGGKVIYTSPKQPTGSDRIAEVVNPLDVKIVINIQGDEPLIEPKMIDELARVLLNDEKLVMATLVKKINNPEDINNPNVVKVVIDRAGFALYFSRFPIPYVRIGDSLIAAAAEAMPNEAGRAKNIVYYKHIGLYAYTKDFLFTFTNLPPSPLEEAEELEQLRALEYGYKIKTVETEFETVGVDTPQDLEKAKETLTSSRKAENAKNS</sequence>
<organism evidence="7 8">
    <name type="scientific">Candidatus Aquitaenariimonas noxiae</name>
    <dbReference type="NCBI Taxonomy" id="1974741"/>
    <lineage>
        <taxon>Bacteria</taxon>
        <taxon>Pseudomonadati</taxon>
        <taxon>Candidatus Omnitrophota</taxon>
        <taxon>Candidatus Aquitaenariimonas</taxon>
    </lineage>
</organism>
<keyword evidence="4 5" id="KW-0448">Lipopolysaccharide biosynthesis</keyword>
<dbReference type="InterPro" id="IPR004528">
    <property type="entry name" value="KdsB"/>
</dbReference>
<keyword evidence="2 5" id="KW-0808">Transferase</keyword>
<dbReference type="NCBIfam" id="TIGR00466">
    <property type="entry name" value="kdsB"/>
    <property type="match status" value="1"/>
</dbReference>
<dbReference type="Proteomes" id="UP000230052">
    <property type="component" value="Unassembled WGS sequence"/>
</dbReference>
<comment type="similarity">
    <text evidence="5">Belongs to the KdsB family.</text>
</comment>
<dbReference type="HAMAP" id="MF_00057">
    <property type="entry name" value="KdsB"/>
    <property type="match status" value="1"/>
</dbReference>
<evidence type="ECO:0000313" key="7">
    <source>
        <dbReference type="EMBL" id="PIU42018.1"/>
    </source>
</evidence>
<evidence type="ECO:0000256" key="2">
    <source>
        <dbReference type="ARBA" id="ARBA00022679"/>
    </source>
</evidence>
<comment type="function">
    <text evidence="5">Activates KDO (a required 8-carbon sugar) for incorporation into bacterial lipopolysaccharide in Gram-negative bacteria.</text>
</comment>
<dbReference type="EMBL" id="PEWV01000022">
    <property type="protein sequence ID" value="PIU42018.1"/>
    <property type="molecule type" value="Genomic_DNA"/>
</dbReference>
<dbReference type="GO" id="GO:0005829">
    <property type="term" value="C:cytosol"/>
    <property type="evidence" value="ECO:0007669"/>
    <property type="project" value="TreeGrafter"/>
</dbReference>
<dbReference type="AlphaFoldDB" id="A0A2J0KU57"/>
<dbReference type="UniPathway" id="UPA00358">
    <property type="reaction ID" value="UER00476"/>
</dbReference>
<comment type="pathway">
    <text evidence="5">Nucleotide-sugar biosynthesis; CMP-3-deoxy-D-manno-octulosonate biosynthesis; CMP-3-deoxy-D-manno-octulosonate from 3-deoxy-D-manno-octulosonate and CTP: step 1/1.</text>
</comment>
<dbReference type="GO" id="GO:0009103">
    <property type="term" value="P:lipopolysaccharide biosynthetic process"/>
    <property type="evidence" value="ECO:0007669"/>
    <property type="project" value="UniProtKB-UniRule"/>
</dbReference>
<accession>A0A2J0KU57</accession>